<dbReference type="Proteomes" id="UP000195089">
    <property type="component" value="Unassembled WGS sequence"/>
</dbReference>
<keyword evidence="4 5" id="KW-0663">Pyridoxal phosphate</keyword>
<dbReference type="SUPFAM" id="SSF53383">
    <property type="entry name" value="PLP-dependent transferases"/>
    <property type="match status" value="1"/>
</dbReference>
<dbReference type="GO" id="GO:0030170">
    <property type="term" value="F:pyridoxal phosphate binding"/>
    <property type="evidence" value="ECO:0007669"/>
    <property type="project" value="InterPro"/>
</dbReference>
<keyword evidence="2 6" id="KW-0032">Aminotransferase</keyword>
<dbReference type="GO" id="GO:0042802">
    <property type="term" value="F:identical protein binding"/>
    <property type="evidence" value="ECO:0007669"/>
    <property type="project" value="TreeGrafter"/>
</dbReference>
<sequence length="463" mass="51038">MSNTNTYNPSIAELDSILLGQKIHFNHYGNSKMPFACLSAKGISQTFIKIDGENIGETFEVLDVSGGYGSACLGASHPVPKQALIRAVENVGYVTDEIASKERSQLLVNLLGPNGLWNQYFPESRYHVSGRNSGSEGMELALRLILESRFDTRNLKYKPGLEERNTILAFEGAWHGWTSGLVPLLNRRHYRIGLPNTSTSEPYGVKIDHIPFGDSKVLEEYFQEKKDQLLAVIVEPIQGDAGIIIPPEGYLRHLSGLCQSNETLLVADEVLTFAKTGKYFAMSDKEGHIPTDITVIGKSLGMGVLSTSMVIARKDLTIRSSGGVSTSDLRPITCAVINDGIQFIEEAKLLSNAIELGEYIKQLSTELVLQFPDVYQEARGIGVMHGIELTERSTAKLAELRNCIIRNGVYVEFMAGAGRRSHGKCYIYPTMRIAPALISTEQEIQTVFERLSTASKEFEGVII</sequence>
<proteinExistence type="inferred from homology"/>
<dbReference type="AlphaFoldDB" id="A0A243BH38"/>
<dbReference type="PANTHER" id="PTHR11986">
    <property type="entry name" value="AMINOTRANSFERASE CLASS III"/>
    <property type="match status" value="1"/>
</dbReference>
<evidence type="ECO:0000313" key="7">
    <source>
        <dbReference type="Proteomes" id="UP000195089"/>
    </source>
</evidence>
<dbReference type="InterPro" id="IPR050103">
    <property type="entry name" value="Class-III_PLP-dep_AT"/>
</dbReference>
<dbReference type="Gene3D" id="3.40.640.10">
    <property type="entry name" value="Type I PLP-dependent aspartate aminotransferase-like (Major domain)"/>
    <property type="match status" value="1"/>
</dbReference>
<evidence type="ECO:0000313" key="6">
    <source>
        <dbReference type="EMBL" id="OTY45733.1"/>
    </source>
</evidence>
<dbReference type="InterPro" id="IPR015422">
    <property type="entry name" value="PyrdxlP-dep_Trfase_small"/>
</dbReference>
<dbReference type="InterPro" id="IPR005814">
    <property type="entry name" value="Aminotrans_3"/>
</dbReference>
<organism evidence="6 7">
    <name type="scientific">Bacillus thuringiensis serovar pingluonsis</name>
    <dbReference type="NCBI Taxonomy" id="180881"/>
    <lineage>
        <taxon>Bacteria</taxon>
        <taxon>Bacillati</taxon>
        <taxon>Bacillota</taxon>
        <taxon>Bacilli</taxon>
        <taxon>Bacillales</taxon>
        <taxon>Bacillaceae</taxon>
        <taxon>Bacillus</taxon>
        <taxon>Bacillus cereus group</taxon>
    </lineage>
</organism>
<dbReference type="InterPro" id="IPR015421">
    <property type="entry name" value="PyrdxlP-dep_Trfase_major"/>
</dbReference>
<protein>
    <submittedName>
        <fullName evidence="6">Acetylornithine aminotransferase</fullName>
    </submittedName>
</protein>
<accession>A0A243BH38</accession>
<evidence type="ECO:0000256" key="2">
    <source>
        <dbReference type="ARBA" id="ARBA00022576"/>
    </source>
</evidence>
<keyword evidence="3 6" id="KW-0808">Transferase</keyword>
<evidence type="ECO:0000256" key="1">
    <source>
        <dbReference type="ARBA" id="ARBA00001933"/>
    </source>
</evidence>
<dbReference type="PANTHER" id="PTHR11986:SF79">
    <property type="entry name" value="ACETYLORNITHINE AMINOTRANSFERASE, MITOCHONDRIAL"/>
    <property type="match status" value="1"/>
</dbReference>
<dbReference type="Pfam" id="PF00202">
    <property type="entry name" value="Aminotran_3"/>
    <property type="match status" value="1"/>
</dbReference>
<dbReference type="InterPro" id="IPR015424">
    <property type="entry name" value="PyrdxlP-dep_Trfase"/>
</dbReference>
<evidence type="ECO:0000256" key="5">
    <source>
        <dbReference type="RuleBase" id="RU003560"/>
    </source>
</evidence>
<dbReference type="Gene3D" id="3.90.1150.10">
    <property type="entry name" value="Aspartate Aminotransferase, domain 1"/>
    <property type="match status" value="1"/>
</dbReference>
<dbReference type="RefSeq" id="WP_088119421.1">
    <property type="nucleotide sequence ID" value="NZ_NFDL01000041.1"/>
</dbReference>
<reference evidence="6 7" key="1">
    <citation type="submission" date="2016-10" db="EMBL/GenBank/DDBJ databases">
        <title>Comparative genomics of Bacillus thuringiensis reveals a path to pathogens against multiple invertebrate hosts.</title>
        <authorList>
            <person name="Zheng J."/>
            <person name="Gao Q."/>
            <person name="Liu H."/>
            <person name="Peng D."/>
            <person name="Ruan L."/>
            <person name="Sun M."/>
        </authorList>
    </citation>
    <scope>NUCLEOTIDE SEQUENCE [LARGE SCALE GENOMIC DNA]</scope>
    <source>
        <strain evidence="6">BGSC 4BX1</strain>
    </source>
</reference>
<comment type="caution">
    <text evidence="6">The sequence shown here is derived from an EMBL/GenBank/DDBJ whole genome shotgun (WGS) entry which is preliminary data.</text>
</comment>
<gene>
    <name evidence="6" type="ORF">BK742_11590</name>
</gene>
<dbReference type="EMBL" id="NFDL01000041">
    <property type="protein sequence ID" value="OTY45733.1"/>
    <property type="molecule type" value="Genomic_DNA"/>
</dbReference>
<evidence type="ECO:0000256" key="3">
    <source>
        <dbReference type="ARBA" id="ARBA00022679"/>
    </source>
</evidence>
<comment type="cofactor">
    <cofactor evidence="1">
        <name>pyridoxal 5'-phosphate</name>
        <dbReference type="ChEBI" id="CHEBI:597326"/>
    </cofactor>
</comment>
<name>A0A243BH38_BACTU</name>
<comment type="similarity">
    <text evidence="5">Belongs to the class-III pyridoxal-phosphate-dependent aminotransferase family.</text>
</comment>
<evidence type="ECO:0000256" key="4">
    <source>
        <dbReference type="ARBA" id="ARBA00022898"/>
    </source>
</evidence>
<dbReference type="GO" id="GO:0008483">
    <property type="term" value="F:transaminase activity"/>
    <property type="evidence" value="ECO:0007669"/>
    <property type="project" value="UniProtKB-KW"/>
</dbReference>